<dbReference type="Proteomes" id="UP000008827">
    <property type="component" value="Chromosome 17"/>
</dbReference>
<dbReference type="InParanoid" id="K7MNA6"/>
<dbReference type="HOGENOM" id="CLU_564311_0_0_1"/>
<sequence length="484" mass="54402">MALDEILRCKMMAKLGASSQKVFRYSGIRESQENEEITSAIPCDNIQSHGKPHTFSAQRSRRRRLDKNFTRFLNNMVNVYGQVNESLAISNVVELFKLMTFFGDTHSMIYLLLLTIFKRKKLCYEIHFKIIGSHTLLGHEFGTNSIPEANSWGKHCLPLIYSILALSLADVGFRVGGTGNERFELSQHFLQSVSKSPFPFNTGKQAVKFSAWLEERGKDLTEVGANLAEDLQCGDIFHLLALVSSGELSISPFLPDNGVGEAEDLRSAKRKYDTTESSYSDKAKKSKSFFGVEGEIISRREKGFPADILNLLKDNDNCGQPFDEDFQLNIDQSCNYSLPDHILEITKSSDPVPLEENHKYSNKKHAYAICAEVFRVVYAAIQKAGDQGLSMGEISQVINLPGAEIDVLIVDALQAFGQALKVNAYDTVRVVDVLYRHKYFLTPMSDFHLRVVQPSSSKTIEKSDHTCELYESEERDTTSVDTSR</sequence>
<dbReference type="PANTHER" id="PTHR15180">
    <property type="entry name" value="GENERAL TRANSCRIPTION FACTOR 3C POLYPEPTIDE 1"/>
    <property type="match status" value="1"/>
</dbReference>
<keyword evidence="4" id="KW-1185">Reference proteome</keyword>
<accession>K7MNA6</accession>
<dbReference type="PANTHER" id="PTHR15180:SF1">
    <property type="entry name" value="GENERAL TRANSCRIPTION FACTOR 3C POLYPEPTIDE 1"/>
    <property type="match status" value="1"/>
</dbReference>
<feature type="compositionally biased region" description="Basic and acidic residues" evidence="1">
    <location>
        <begin position="475"/>
        <end position="484"/>
    </location>
</feature>
<dbReference type="GO" id="GO:0042791">
    <property type="term" value="P:5S class rRNA transcription by RNA polymerase III"/>
    <property type="evidence" value="ECO:0000318"/>
    <property type="project" value="GO_Central"/>
</dbReference>
<evidence type="ECO:0000256" key="1">
    <source>
        <dbReference type="SAM" id="MobiDB-lite"/>
    </source>
</evidence>
<dbReference type="GO" id="GO:0003677">
    <property type="term" value="F:DNA binding"/>
    <property type="evidence" value="ECO:0007669"/>
    <property type="project" value="InterPro"/>
</dbReference>
<dbReference type="InterPro" id="IPR044210">
    <property type="entry name" value="Tfc3-like"/>
</dbReference>
<reference evidence="2" key="3">
    <citation type="submission" date="2018-07" db="EMBL/GenBank/DDBJ databases">
        <title>WGS assembly of Glycine max.</title>
        <authorList>
            <person name="Schmutz J."/>
            <person name="Cannon S."/>
            <person name="Schlueter J."/>
            <person name="Ma J."/>
            <person name="Mitros T."/>
            <person name="Nelson W."/>
            <person name="Hyten D."/>
            <person name="Song Q."/>
            <person name="Thelen J."/>
            <person name="Cheng J."/>
            <person name="Xu D."/>
            <person name="Hellsten U."/>
            <person name="May G."/>
            <person name="Yu Y."/>
            <person name="Sakurai T."/>
            <person name="Umezawa T."/>
            <person name="Bhattacharyya M."/>
            <person name="Sandhu D."/>
            <person name="Valliyodan B."/>
            <person name="Lindquist E."/>
            <person name="Peto M."/>
            <person name="Grant D."/>
            <person name="Shu S."/>
            <person name="Goodstein D."/>
            <person name="Barry K."/>
            <person name="Futrell-Griggs M."/>
            <person name="Abernathy B."/>
            <person name="Du J."/>
            <person name="Tian Z."/>
            <person name="Zhu L."/>
            <person name="Gill N."/>
            <person name="Joshi T."/>
            <person name="Libault M."/>
            <person name="Sethuraman A."/>
            <person name="Zhang X."/>
            <person name="Shinozaki K."/>
            <person name="Nguyen H."/>
            <person name="Wing R."/>
            <person name="Cregan P."/>
            <person name="Specht J."/>
            <person name="Grimwood J."/>
            <person name="Rokhsar D."/>
            <person name="Stacey G."/>
            <person name="Shoemaker R."/>
            <person name="Jackson S."/>
        </authorList>
    </citation>
    <scope>NUCLEOTIDE SEQUENCE</scope>
    <source>
        <tissue evidence="2">Callus</tissue>
    </source>
</reference>
<reference evidence="3" key="2">
    <citation type="submission" date="2018-02" db="UniProtKB">
        <authorList>
            <consortium name="EnsemblPlants"/>
        </authorList>
    </citation>
    <scope>IDENTIFICATION</scope>
    <source>
        <strain evidence="3">Williams 82</strain>
    </source>
</reference>
<dbReference type="eggNOG" id="ENOG502QPUA">
    <property type="taxonomic scope" value="Eukaryota"/>
</dbReference>
<evidence type="ECO:0000313" key="3">
    <source>
        <dbReference type="EnsemblPlants" id="KRH05317"/>
    </source>
</evidence>
<dbReference type="STRING" id="3847.K7MNA6"/>
<evidence type="ECO:0000313" key="2">
    <source>
        <dbReference type="EMBL" id="KRH05317.1"/>
    </source>
</evidence>
<dbReference type="EnsemblPlants" id="KRH05317">
    <property type="protein sequence ID" value="KRH05317"/>
    <property type="gene ID" value="GLYMA_17G219800"/>
</dbReference>
<dbReference type="GO" id="GO:0006384">
    <property type="term" value="P:transcription initiation at RNA polymerase III promoter"/>
    <property type="evidence" value="ECO:0000318"/>
    <property type="project" value="GO_Central"/>
</dbReference>
<organism evidence="2">
    <name type="scientific">Glycine max</name>
    <name type="common">Soybean</name>
    <name type="synonym">Glycine hispida</name>
    <dbReference type="NCBI Taxonomy" id="3847"/>
    <lineage>
        <taxon>Eukaryota</taxon>
        <taxon>Viridiplantae</taxon>
        <taxon>Streptophyta</taxon>
        <taxon>Embryophyta</taxon>
        <taxon>Tracheophyta</taxon>
        <taxon>Spermatophyta</taxon>
        <taxon>Magnoliopsida</taxon>
        <taxon>eudicotyledons</taxon>
        <taxon>Gunneridae</taxon>
        <taxon>Pentapetalae</taxon>
        <taxon>rosids</taxon>
        <taxon>fabids</taxon>
        <taxon>Fabales</taxon>
        <taxon>Fabaceae</taxon>
        <taxon>Papilionoideae</taxon>
        <taxon>50 kb inversion clade</taxon>
        <taxon>NPAAA clade</taxon>
        <taxon>indigoferoid/millettioid clade</taxon>
        <taxon>Phaseoleae</taxon>
        <taxon>Glycine</taxon>
        <taxon>Glycine subgen. Soja</taxon>
    </lineage>
</organism>
<dbReference type="AlphaFoldDB" id="K7MNA6"/>
<reference evidence="2 3" key="1">
    <citation type="journal article" date="2010" name="Nature">
        <title>Genome sequence of the palaeopolyploid soybean.</title>
        <authorList>
            <person name="Schmutz J."/>
            <person name="Cannon S.B."/>
            <person name="Schlueter J."/>
            <person name="Ma J."/>
            <person name="Mitros T."/>
            <person name="Nelson W."/>
            <person name="Hyten D.L."/>
            <person name="Song Q."/>
            <person name="Thelen J.J."/>
            <person name="Cheng J."/>
            <person name="Xu D."/>
            <person name="Hellsten U."/>
            <person name="May G.D."/>
            <person name="Yu Y."/>
            <person name="Sakurai T."/>
            <person name="Umezawa T."/>
            <person name="Bhattacharyya M.K."/>
            <person name="Sandhu D."/>
            <person name="Valliyodan B."/>
            <person name="Lindquist E."/>
            <person name="Peto M."/>
            <person name="Grant D."/>
            <person name="Shu S."/>
            <person name="Goodstein D."/>
            <person name="Barry K."/>
            <person name="Futrell-Griggs M."/>
            <person name="Abernathy B."/>
            <person name="Du J."/>
            <person name="Tian Z."/>
            <person name="Zhu L."/>
            <person name="Gill N."/>
            <person name="Joshi T."/>
            <person name="Libault M."/>
            <person name="Sethuraman A."/>
            <person name="Zhang X.-C."/>
            <person name="Shinozaki K."/>
            <person name="Nguyen H.T."/>
            <person name="Wing R.A."/>
            <person name="Cregan P."/>
            <person name="Specht J."/>
            <person name="Grimwood J."/>
            <person name="Rokhsar D."/>
            <person name="Stacey G."/>
            <person name="Shoemaker R.C."/>
            <person name="Jackson S.A."/>
        </authorList>
    </citation>
    <scope>NUCLEOTIDE SEQUENCE</scope>
    <source>
        <strain evidence="3">cv. Williams 82</strain>
        <tissue evidence="2">Callus</tissue>
    </source>
</reference>
<evidence type="ECO:0000313" key="4">
    <source>
        <dbReference type="Proteomes" id="UP000008827"/>
    </source>
</evidence>
<dbReference type="Gramene" id="KRH05317">
    <property type="protein sequence ID" value="KRH05317"/>
    <property type="gene ID" value="GLYMA_17G219800"/>
</dbReference>
<feature type="region of interest" description="Disordered" evidence="1">
    <location>
        <begin position="463"/>
        <end position="484"/>
    </location>
</feature>
<proteinExistence type="predicted"/>
<name>K7MNA6_SOYBN</name>
<dbReference type="PaxDb" id="3847-GLYMA17G33550.1"/>
<gene>
    <name evidence="2" type="ORF">GLYMA_17G219800</name>
</gene>
<dbReference type="GO" id="GO:0000127">
    <property type="term" value="C:transcription factor TFIIIC complex"/>
    <property type="evidence" value="ECO:0000318"/>
    <property type="project" value="GO_Central"/>
</dbReference>
<protein>
    <submittedName>
        <fullName evidence="2 3">Uncharacterized protein</fullName>
    </submittedName>
</protein>
<dbReference type="EMBL" id="CM000850">
    <property type="protein sequence ID" value="KRH05317.1"/>
    <property type="molecule type" value="Genomic_DNA"/>
</dbReference>
<dbReference type="SMR" id="K7MNA6"/>